<comment type="caution">
    <text evidence="2">The sequence shown here is derived from an EMBL/GenBank/DDBJ whole genome shotgun (WGS) entry which is preliminary data.</text>
</comment>
<dbReference type="Proteomes" id="UP001066276">
    <property type="component" value="Chromosome 3_1"/>
</dbReference>
<dbReference type="EMBL" id="JANPWB010000005">
    <property type="protein sequence ID" value="KAJ1186136.1"/>
    <property type="molecule type" value="Genomic_DNA"/>
</dbReference>
<gene>
    <name evidence="2" type="ORF">NDU88_002919</name>
</gene>
<dbReference type="AlphaFoldDB" id="A0AAV7UBX3"/>
<evidence type="ECO:0000256" key="1">
    <source>
        <dbReference type="SAM" id="MobiDB-lite"/>
    </source>
</evidence>
<protein>
    <submittedName>
        <fullName evidence="2">Uncharacterized protein</fullName>
    </submittedName>
</protein>
<reference evidence="2" key="1">
    <citation type="journal article" date="2022" name="bioRxiv">
        <title>Sequencing and chromosome-scale assembly of the giantPleurodeles waltlgenome.</title>
        <authorList>
            <person name="Brown T."/>
            <person name="Elewa A."/>
            <person name="Iarovenko S."/>
            <person name="Subramanian E."/>
            <person name="Araus A.J."/>
            <person name="Petzold A."/>
            <person name="Susuki M."/>
            <person name="Suzuki K.-i.T."/>
            <person name="Hayashi T."/>
            <person name="Toyoda A."/>
            <person name="Oliveira C."/>
            <person name="Osipova E."/>
            <person name="Leigh N.D."/>
            <person name="Simon A."/>
            <person name="Yun M.H."/>
        </authorList>
    </citation>
    <scope>NUCLEOTIDE SEQUENCE</scope>
    <source>
        <strain evidence="2">20211129_DDA</strain>
        <tissue evidence="2">Liver</tissue>
    </source>
</reference>
<feature type="region of interest" description="Disordered" evidence="1">
    <location>
        <begin position="1"/>
        <end position="39"/>
    </location>
</feature>
<proteinExistence type="predicted"/>
<evidence type="ECO:0000313" key="3">
    <source>
        <dbReference type="Proteomes" id="UP001066276"/>
    </source>
</evidence>
<feature type="compositionally biased region" description="Basic and acidic residues" evidence="1">
    <location>
        <begin position="30"/>
        <end position="39"/>
    </location>
</feature>
<keyword evidence="3" id="KW-1185">Reference proteome</keyword>
<name>A0AAV7UBX3_PLEWA</name>
<organism evidence="2 3">
    <name type="scientific">Pleurodeles waltl</name>
    <name type="common">Iberian ribbed newt</name>
    <dbReference type="NCBI Taxonomy" id="8319"/>
    <lineage>
        <taxon>Eukaryota</taxon>
        <taxon>Metazoa</taxon>
        <taxon>Chordata</taxon>
        <taxon>Craniata</taxon>
        <taxon>Vertebrata</taxon>
        <taxon>Euteleostomi</taxon>
        <taxon>Amphibia</taxon>
        <taxon>Batrachia</taxon>
        <taxon>Caudata</taxon>
        <taxon>Salamandroidea</taxon>
        <taxon>Salamandridae</taxon>
        <taxon>Pleurodelinae</taxon>
        <taxon>Pleurodeles</taxon>
    </lineage>
</organism>
<accession>A0AAV7UBX3</accession>
<sequence>MGGRTKTQGGCREGEKQTHRAMQTKAACSSERKKQERNEVEQCLASEEELLRVPLEAEENASRAIQEFGIPLESEGGLCQKSHRACHDPGGAELTQLRYVIIPHITRLEDFPEFNPLEVRMFMGKLEDHKVTHVYHSLIYKKESFDLLSLTGKLDIVTTLMDEEWVEFTTQAQIVEDGQGGTVSIAQHKMETCCIRYGAALDLRCTEERLFPV</sequence>
<evidence type="ECO:0000313" key="2">
    <source>
        <dbReference type="EMBL" id="KAJ1186136.1"/>
    </source>
</evidence>